<comment type="caution">
    <text evidence="1">The sequence shown here is derived from an EMBL/GenBank/DDBJ whole genome shotgun (WGS) entry which is preliminary data.</text>
</comment>
<keyword evidence="2" id="KW-1185">Reference proteome</keyword>
<gene>
    <name evidence="1" type="ORF">PR048_006808</name>
</gene>
<organism evidence="1 2">
    <name type="scientific">Dryococelus australis</name>
    <dbReference type="NCBI Taxonomy" id="614101"/>
    <lineage>
        <taxon>Eukaryota</taxon>
        <taxon>Metazoa</taxon>
        <taxon>Ecdysozoa</taxon>
        <taxon>Arthropoda</taxon>
        <taxon>Hexapoda</taxon>
        <taxon>Insecta</taxon>
        <taxon>Pterygota</taxon>
        <taxon>Neoptera</taxon>
        <taxon>Polyneoptera</taxon>
        <taxon>Phasmatodea</taxon>
        <taxon>Verophasmatodea</taxon>
        <taxon>Anareolatae</taxon>
        <taxon>Phasmatidae</taxon>
        <taxon>Eurycanthinae</taxon>
        <taxon>Dryococelus</taxon>
    </lineage>
</organism>
<dbReference type="EMBL" id="JARBHB010000002">
    <property type="protein sequence ID" value="KAJ8894198.1"/>
    <property type="molecule type" value="Genomic_DNA"/>
</dbReference>
<sequence length="363" mass="40411">MIQVDRWHQGKRKVYELEEIGRRQESMERYHRSEGPIEETATVIECAIAANRKALNWRAVFSSHCIPAPEPSYGLSTNKIIGSPLKVPRRYTQHDENTARQFTDAGNQGSITDGATPGPSHLRIAPNDAPGLACLLGDLPFPLPLHFGDTPYSPHFTPIGSQDADKTCTSCVAVKKLPAFATPLVMNENNNYWNLDMNECLCSVMLPAPPSTTPAAARRGESRLVRRHRCPWRFAAKRPQRTLKSRNFSQGQFIKQLHVALTQAKNFLRTGHTRRSPLGVVHSPCAATSVDDRRLLNRRDEKDAETTTQAPCKEIAPKDLRTVEAPAYLELLSAFESEKLGSNKGDTDTRIKCAIAPKRNALN</sequence>
<dbReference type="Proteomes" id="UP001159363">
    <property type="component" value="Chromosome 2"/>
</dbReference>
<protein>
    <submittedName>
        <fullName evidence="1">Uncharacterized protein</fullName>
    </submittedName>
</protein>
<accession>A0ABQ9IBZ2</accession>
<name>A0ABQ9IBZ2_9NEOP</name>
<proteinExistence type="predicted"/>
<evidence type="ECO:0000313" key="2">
    <source>
        <dbReference type="Proteomes" id="UP001159363"/>
    </source>
</evidence>
<reference evidence="1 2" key="1">
    <citation type="submission" date="2023-02" db="EMBL/GenBank/DDBJ databases">
        <title>LHISI_Scaffold_Assembly.</title>
        <authorList>
            <person name="Stuart O.P."/>
            <person name="Cleave R."/>
            <person name="Magrath M.J.L."/>
            <person name="Mikheyev A.S."/>
        </authorList>
    </citation>
    <scope>NUCLEOTIDE SEQUENCE [LARGE SCALE GENOMIC DNA]</scope>
    <source>
        <strain evidence="1">Daus_M_001</strain>
        <tissue evidence="1">Leg muscle</tissue>
    </source>
</reference>
<evidence type="ECO:0000313" key="1">
    <source>
        <dbReference type="EMBL" id="KAJ8894198.1"/>
    </source>
</evidence>